<dbReference type="WBParaSite" id="SCUD_0002023101-mRNA-1">
    <property type="protein sequence ID" value="SCUD_0002023101-mRNA-1"/>
    <property type="gene ID" value="SCUD_0002023101"/>
</dbReference>
<name>A0A183KYT1_9TREM</name>
<evidence type="ECO:0000313" key="2">
    <source>
        <dbReference type="Proteomes" id="UP000279833"/>
    </source>
</evidence>
<accession>A0A183KYT1</accession>
<evidence type="ECO:0000313" key="1">
    <source>
        <dbReference type="EMBL" id="VDP71573.1"/>
    </source>
</evidence>
<proteinExistence type="predicted"/>
<reference evidence="1 2" key="2">
    <citation type="submission" date="2018-11" db="EMBL/GenBank/DDBJ databases">
        <authorList>
            <consortium name="Pathogen Informatics"/>
        </authorList>
    </citation>
    <scope>NUCLEOTIDE SEQUENCE [LARGE SCALE GENOMIC DNA]</scope>
    <source>
        <strain evidence="1">Dakar</strain>
        <strain evidence="2">Dakar, Senegal</strain>
    </source>
</reference>
<evidence type="ECO:0000313" key="3">
    <source>
        <dbReference type="WBParaSite" id="SCUD_0002023101-mRNA-1"/>
    </source>
</evidence>
<dbReference type="EMBL" id="UZAK01043882">
    <property type="protein sequence ID" value="VDP71573.1"/>
    <property type="molecule type" value="Genomic_DNA"/>
</dbReference>
<keyword evidence="2" id="KW-1185">Reference proteome</keyword>
<organism evidence="3">
    <name type="scientific">Schistosoma curassoni</name>
    <dbReference type="NCBI Taxonomy" id="6186"/>
    <lineage>
        <taxon>Eukaryota</taxon>
        <taxon>Metazoa</taxon>
        <taxon>Spiralia</taxon>
        <taxon>Lophotrochozoa</taxon>
        <taxon>Platyhelminthes</taxon>
        <taxon>Trematoda</taxon>
        <taxon>Digenea</taxon>
        <taxon>Strigeidida</taxon>
        <taxon>Schistosomatoidea</taxon>
        <taxon>Schistosomatidae</taxon>
        <taxon>Schistosoma</taxon>
    </lineage>
</organism>
<dbReference type="Proteomes" id="UP000279833">
    <property type="component" value="Unassembled WGS sequence"/>
</dbReference>
<reference evidence="3" key="1">
    <citation type="submission" date="2016-06" db="UniProtKB">
        <authorList>
            <consortium name="WormBaseParasite"/>
        </authorList>
    </citation>
    <scope>IDENTIFICATION</scope>
</reference>
<dbReference type="AlphaFoldDB" id="A0A183KYT1"/>
<protein>
    <submittedName>
        <fullName evidence="3">Ovule protein</fullName>
    </submittedName>
</protein>
<sequence length="69" mass="7704">MRFSFSNSATLRHLPSLNSDGILKYESLLTLKILKSLESESDSRTADRVAHILQLALQTSIPNIFPTIC</sequence>
<gene>
    <name evidence="1" type="ORF">SCUD_LOCUS20228</name>
</gene>